<gene>
    <name evidence="3" type="ORF">BGO89_11005</name>
</gene>
<evidence type="ECO:0000313" key="3">
    <source>
        <dbReference type="EMBL" id="OJX57030.1"/>
    </source>
</evidence>
<reference evidence="3 4" key="1">
    <citation type="submission" date="2016-09" db="EMBL/GenBank/DDBJ databases">
        <title>Genome-resolved meta-omics ties microbial dynamics to process performance in biotechnology for thiocyanate degradation.</title>
        <authorList>
            <person name="Kantor R.S."/>
            <person name="Huddy R.J."/>
            <person name="Iyer R."/>
            <person name="Thomas B.C."/>
            <person name="Brown C.T."/>
            <person name="Anantharaman K."/>
            <person name="Tringe S."/>
            <person name="Hettich R.L."/>
            <person name="Harrison S.T."/>
            <person name="Banfield J.F."/>
        </authorList>
    </citation>
    <scope>NUCLEOTIDE SEQUENCE [LARGE SCALE GENOMIC DNA]</scope>
    <source>
        <strain evidence="3">59-99</strain>
    </source>
</reference>
<dbReference type="Gene3D" id="1.10.287.1490">
    <property type="match status" value="1"/>
</dbReference>
<evidence type="ECO:0000256" key="1">
    <source>
        <dbReference type="SAM" id="Coils"/>
    </source>
</evidence>
<dbReference type="STRING" id="1895771.BGO89_11005"/>
<evidence type="ECO:0000313" key="4">
    <source>
        <dbReference type="Proteomes" id="UP000184233"/>
    </source>
</evidence>
<dbReference type="InterPro" id="IPR003743">
    <property type="entry name" value="Zf-RING_7"/>
</dbReference>
<feature type="coiled-coil region" evidence="1">
    <location>
        <begin position="107"/>
        <end position="152"/>
    </location>
</feature>
<dbReference type="AlphaFoldDB" id="A0A1M3KXB6"/>
<organism evidence="3 4">
    <name type="scientific">Candidatus Kapaibacterium thiocyanatum</name>
    <dbReference type="NCBI Taxonomy" id="1895771"/>
    <lineage>
        <taxon>Bacteria</taxon>
        <taxon>Pseudomonadati</taxon>
        <taxon>Candidatus Kapaibacteriota</taxon>
        <taxon>Candidatus Kapaibacteriia</taxon>
        <taxon>Candidatus Kapaibacteriales</taxon>
        <taxon>Candidatus Kapaibacteriaceae</taxon>
        <taxon>Candidatus Kapaibacterium</taxon>
    </lineage>
</organism>
<dbReference type="EMBL" id="MKVH01000024">
    <property type="protein sequence ID" value="OJX57030.1"/>
    <property type="molecule type" value="Genomic_DNA"/>
</dbReference>
<evidence type="ECO:0000259" key="2">
    <source>
        <dbReference type="Pfam" id="PF02591"/>
    </source>
</evidence>
<keyword evidence="1" id="KW-0175">Coiled coil</keyword>
<proteinExistence type="predicted"/>
<accession>A0A1M3KXB6</accession>
<name>A0A1M3KXB6_9BACT</name>
<sequence>MEHQITLLARLAQIDAQLDELHDDLGDLPLEVKKHEGIVRERTLVAEQTMQALRDLEHLRGTAHVTGQELIDKETRLTEQQFQVKNNREFDAITKELESIKLQRVELDDALRTANVKEENLKSTLEQQQRDLDEAKEFLTDKERELESVSGEHNDELRRLIDQRKQLVVNVDGTMQMEYERIRTFHREAVVPLRKNSCSGCFSAVPSQRIMEMKYNHDKIYTCENCGRILYPENMVVNVEERIEG</sequence>
<protein>
    <recommendedName>
        <fullName evidence="2">C4-type zinc ribbon domain-containing protein</fullName>
    </recommendedName>
</protein>
<dbReference type="Proteomes" id="UP000184233">
    <property type="component" value="Unassembled WGS sequence"/>
</dbReference>
<comment type="caution">
    <text evidence="3">The sequence shown here is derived from an EMBL/GenBank/DDBJ whole genome shotgun (WGS) entry which is preliminary data.</text>
</comment>
<feature type="domain" description="C4-type zinc ribbon" evidence="2">
    <location>
        <begin position="197"/>
        <end position="230"/>
    </location>
</feature>
<dbReference type="Pfam" id="PF02591">
    <property type="entry name" value="Zn_ribbon_9"/>
    <property type="match status" value="1"/>
</dbReference>